<reference evidence="2" key="1">
    <citation type="journal article" date="2022" name="ISME J.">
        <title>A general approach to explore prokaryotic protein glycosylation reveals the unique surface layer modulation of an anammox bacterium.</title>
        <authorList>
            <person name="Pabst M."/>
            <person name="Grouzdev D.S."/>
            <person name="Lawson C.E."/>
            <person name="Kleikamp H.B.C."/>
            <person name="de Ram C."/>
            <person name="Louwen R."/>
            <person name="Lin Y.M."/>
            <person name="Lucker S."/>
            <person name="van Loosdrecht M.C.M."/>
            <person name="Laureni M."/>
        </authorList>
    </citation>
    <scope>NUCLEOTIDE SEQUENCE</scope>
    <source>
        <strain evidence="2">BROCD043</strain>
    </source>
</reference>
<comment type="caution">
    <text evidence="2">The sequence shown here is derived from an EMBL/GenBank/DDBJ whole genome shotgun (WGS) entry which is preliminary data.</text>
</comment>
<proteinExistence type="predicted"/>
<dbReference type="AlphaFoldDB" id="A0A952AM66"/>
<dbReference type="PROSITE" id="PS51354">
    <property type="entry name" value="GLUTAREDOXIN_2"/>
    <property type="match status" value="1"/>
</dbReference>
<dbReference type="InterPro" id="IPR002109">
    <property type="entry name" value="Glutaredoxin"/>
</dbReference>
<evidence type="ECO:0000259" key="1">
    <source>
        <dbReference type="Pfam" id="PF00462"/>
    </source>
</evidence>
<dbReference type="Pfam" id="PF00462">
    <property type="entry name" value="Glutaredoxin"/>
    <property type="match status" value="1"/>
</dbReference>
<dbReference type="PANTHER" id="PTHR34386:SF1">
    <property type="entry name" value="GLUTAREDOXIN-LIKE PROTEIN NRDH"/>
    <property type="match status" value="1"/>
</dbReference>
<dbReference type="EMBL" id="JACFOF010000010">
    <property type="protein sequence ID" value="MBW7953921.1"/>
    <property type="molecule type" value="Genomic_DNA"/>
</dbReference>
<gene>
    <name evidence="2" type="ORF">H3C67_03975</name>
</gene>
<accession>A0A952AM66</accession>
<dbReference type="Gene3D" id="3.40.30.10">
    <property type="entry name" value="Glutaredoxin"/>
    <property type="match status" value="1"/>
</dbReference>
<dbReference type="GO" id="GO:0045454">
    <property type="term" value="P:cell redox homeostasis"/>
    <property type="evidence" value="ECO:0007669"/>
    <property type="project" value="TreeGrafter"/>
</dbReference>
<dbReference type="GO" id="GO:0009055">
    <property type="term" value="F:electron transfer activity"/>
    <property type="evidence" value="ECO:0007669"/>
    <property type="project" value="TreeGrafter"/>
</dbReference>
<dbReference type="InterPro" id="IPR051548">
    <property type="entry name" value="Grx-like_ET"/>
</dbReference>
<dbReference type="CDD" id="cd02976">
    <property type="entry name" value="NrdH"/>
    <property type="match status" value="1"/>
</dbReference>
<evidence type="ECO:0000313" key="3">
    <source>
        <dbReference type="Proteomes" id="UP000781173"/>
    </source>
</evidence>
<dbReference type="PANTHER" id="PTHR34386">
    <property type="entry name" value="GLUTAREDOXIN"/>
    <property type="match status" value="1"/>
</dbReference>
<organism evidence="2 3">
    <name type="scientific">Candidatus Dojkabacteria bacterium</name>
    <dbReference type="NCBI Taxonomy" id="2099670"/>
    <lineage>
        <taxon>Bacteria</taxon>
        <taxon>Candidatus Dojkabacteria</taxon>
    </lineage>
</organism>
<feature type="domain" description="Glutaredoxin" evidence="1">
    <location>
        <begin position="10"/>
        <end position="68"/>
    </location>
</feature>
<sequence length="89" mass="10380">MTTDSTKKSILMYSTSWCSDCIRAKMFFDEHKIDYTEIDIDYDSDAEAKVLKLNKGLRSVPTIIISQEGKEDLILVEPDRRRLEETFLK</sequence>
<evidence type="ECO:0000313" key="2">
    <source>
        <dbReference type="EMBL" id="MBW7953921.1"/>
    </source>
</evidence>
<dbReference type="SUPFAM" id="SSF52833">
    <property type="entry name" value="Thioredoxin-like"/>
    <property type="match status" value="1"/>
</dbReference>
<name>A0A952AM66_9BACT</name>
<dbReference type="InterPro" id="IPR036249">
    <property type="entry name" value="Thioredoxin-like_sf"/>
</dbReference>
<dbReference type="Proteomes" id="UP000781173">
    <property type="component" value="Unassembled WGS sequence"/>
</dbReference>
<protein>
    <submittedName>
        <fullName evidence="2">Glutaredoxin family protein</fullName>
    </submittedName>
</protein>